<organism evidence="1 2">
    <name type="scientific">Clostridium oryzae</name>
    <dbReference type="NCBI Taxonomy" id="1450648"/>
    <lineage>
        <taxon>Bacteria</taxon>
        <taxon>Bacillati</taxon>
        <taxon>Bacillota</taxon>
        <taxon>Clostridia</taxon>
        <taxon>Eubacteriales</taxon>
        <taxon>Clostridiaceae</taxon>
        <taxon>Clostridium</taxon>
    </lineage>
</organism>
<proteinExistence type="predicted"/>
<reference evidence="1 2" key="1">
    <citation type="submission" date="2017-03" db="EMBL/GenBank/DDBJ databases">
        <title>Genome sequence of Clostridium oryzae DSM 28571.</title>
        <authorList>
            <person name="Poehlein A."/>
            <person name="Daniel R."/>
        </authorList>
    </citation>
    <scope>NUCLEOTIDE SEQUENCE [LARGE SCALE GENOMIC DNA]</scope>
    <source>
        <strain evidence="1 2">DSM 28571</strain>
    </source>
</reference>
<dbReference type="Proteomes" id="UP000190080">
    <property type="component" value="Unassembled WGS sequence"/>
</dbReference>
<evidence type="ECO:0000313" key="2">
    <source>
        <dbReference type="Proteomes" id="UP000190080"/>
    </source>
</evidence>
<sequence length="35" mass="4172">MILKILKIRLIPMMMSVNKSDNKIIVQKDKRELKC</sequence>
<name>A0A1V4IE04_9CLOT</name>
<dbReference type="AlphaFoldDB" id="A0A1V4IE04"/>
<accession>A0A1V4IE04</accession>
<protein>
    <submittedName>
        <fullName evidence="1">Uncharacterized protein</fullName>
    </submittedName>
</protein>
<evidence type="ECO:0000313" key="1">
    <source>
        <dbReference type="EMBL" id="OPJ58100.1"/>
    </source>
</evidence>
<keyword evidence="2" id="KW-1185">Reference proteome</keyword>
<dbReference type="EMBL" id="MZGV01000064">
    <property type="protein sequence ID" value="OPJ58100.1"/>
    <property type="molecule type" value="Genomic_DNA"/>
</dbReference>
<comment type="caution">
    <text evidence="1">The sequence shown here is derived from an EMBL/GenBank/DDBJ whole genome shotgun (WGS) entry which is preliminary data.</text>
</comment>
<gene>
    <name evidence="1" type="ORF">CLORY_37770</name>
</gene>